<keyword evidence="2" id="KW-1185">Reference proteome</keyword>
<comment type="caution">
    <text evidence="1">The sequence shown here is derived from an EMBL/GenBank/DDBJ whole genome shotgun (WGS) entry which is preliminary data.</text>
</comment>
<dbReference type="EMBL" id="JALPRX010000178">
    <property type="protein sequence ID" value="MCK8788094.1"/>
    <property type="molecule type" value="Genomic_DNA"/>
</dbReference>
<evidence type="ECO:0000313" key="1">
    <source>
        <dbReference type="EMBL" id="MCK8788094.1"/>
    </source>
</evidence>
<organism evidence="1 2">
    <name type="scientific">Roseomonas acroporae</name>
    <dbReference type="NCBI Taxonomy" id="2937791"/>
    <lineage>
        <taxon>Bacteria</taxon>
        <taxon>Pseudomonadati</taxon>
        <taxon>Pseudomonadota</taxon>
        <taxon>Alphaproteobacteria</taxon>
        <taxon>Acetobacterales</taxon>
        <taxon>Roseomonadaceae</taxon>
        <taxon>Roseomonas</taxon>
    </lineage>
</organism>
<gene>
    <name evidence="1" type="ORF">M0638_27435</name>
</gene>
<dbReference type="RefSeq" id="WP_248670136.1">
    <property type="nucleotide sequence ID" value="NZ_JALPRX010000178.1"/>
</dbReference>
<accession>A0A9X1YCW1</accession>
<feature type="non-terminal residue" evidence="1">
    <location>
        <position position="1"/>
    </location>
</feature>
<reference evidence="1" key="1">
    <citation type="submission" date="2022-04" db="EMBL/GenBank/DDBJ databases">
        <title>Roseomonas acroporae sp. nov., isolated from coral Acropora digitifera.</title>
        <authorList>
            <person name="Sun H."/>
        </authorList>
    </citation>
    <scope>NUCLEOTIDE SEQUENCE</scope>
    <source>
        <strain evidence="1">NAR14</strain>
    </source>
</reference>
<dbReference type="Proteomes" id="UP001139516">
    <property type="component" value="Unassembled WGS sequence"/>
</dbReference>
<evidence type="ECO:0000313" key="2">
    <source>
        <dbReference type="Proteomes" id="UP001139516"/>
    </source>
</evidence>
<dbReference type="AlphaFoldDB" id="A0A9X1YCW1"/>
<proteinExistence type="predicted"/>
<name>A0A9X1YCW1_9PROT</name>
<protein>
    <submittedName>
        <fullName evidence="1">Uncharacterized protein</fullName>
    </submittedName>
</protein>
<sequence length="63" mass="6549">ALGTPAVAPSPERLEETAEIGLMLRDACIELVRGLRGERDAAMLAFRFQAPVAAAAPGSEAVN</sequence>